<reference evidence="7" key="2">
    <citation type="submission" date="2025-09" db="UniProtKB">
        <authorList>
            <consortium name="Ensembl"/>
        </authorList>
    </citation>
    <scope>IDENTIFICATION</scope>
    <source>
        <strain evidence="7">Glennie</strain>
    </source>
</reference>
<keyword evidence="8" id="KW-1185">Reference proteome</keyword>
<evidence type="ECO:0000256" key="3">
    <source>
        <dbReference type="ARBA" id="ARBA00022833"/>
    </source>
</evidence>
<dbReference type="Ensembl" id="ENSOANT00000056638.1">
    <property type="protein sequence ID" value="ENSOANP00000037219.1"/>
    <property type="gene ID" value="ENSOANG00000039401.1"/>
</dbReference>
<dbReference type="InParanoid" id="A0A6I8N7Z5"/>
<dbReference type="GO" id="GO:0019789">
    <property type="term" value="F:SUMO transferase activity"/>
    <property type="evidence" value="ECO:0007669"/>
    <property type="project" value="InterPro"/>
</dbReference>
<dbReference type="InterPro" id="IPR001841">
    <property type="entry name" value="Znf_RING"/>
</dbReference>
<dbReference type="InterPro" id="IPR042123">
    <property type="entry name" value="Zip3/RNF212-like"/>
</dbReference>
<reference evidence="7" key="1">
    <citation type="submission" date="2025-08" db="UniProtKB">
        <authorList>
            <consortium name="Ensembl"/>
        </authorList>
    </citation>
    <scope>IDENTIFICATION</scope>
    <source>
        <strain evidence="7">Glennie</strain>
    </source>
</reference>
<evidence type="ECO:0000313" key="7">
    <source>
        <dbReference type="Ensembl" id="ENSOANP00000037219.1"/>
    </source>
</evidence>
<keyword evidence="2" id="KW-0863">Zinc-finger</keyword>
<keyword evidence="4" id="KW-0469">Meiosis</keyword>
<dbReference type="CDD" id="cd16747">
    <property type="entry name" value="RING-HC_RNF212B"/>
    <property type="match status" value="1"/>
</dbReference>
<feature type="coiled-coil region" evidence="5">
    <location>
        <begin position="89"/>
        <end position="130"/>
    </location>
</feature>
<dbReference type="SMART" id="SM00184">
    <property type="entry name" value="RING"/>
    <property type="match status" value="1"/>
</dbReference>
<protein>
    <recommendedName>
        <fullName evidence="6">RING-type domain-containing protein</fullName>
    </recommendedName>
</protein>
<dbReference type="InterPro" id="IPR017907">
    <property type="entry name" value="Znf_RING_CS"/>
</dbReference>
<dbReference type="GO" id="GO:0000795">
    <property type="term" value="C:synaptonemal complex"/>
    <property type="evidence" value="ECO:0007669"/>
    <property type="project" value="InterPro"/>
</dbReference>
<evidence type="ECO:0000256" key="5">
    <source>
        <dbReference type="SAM" id="Coils"/>
    </source>
</evidence>
<dbReference type="Bgee" id="ENSOANG00000039401">
    <property type="expression patterns" value="Expressed in testis and 5 other cell types or tissues"/>
</dbReference>
<evidence type="ECO:0000259" key="6">
    <source>
        <dbReference type="SMART" id="SM00184"/>
    </source>
</evidence>
<name>A0A6I8N7Z5_ORNAN</name>
<dbReference type="PANTHER" id="PTHR22663:SF29">
    <property type="entry name" value="RING FINGER PROTEIN 212B"/>
    <property type="match status" value="1"/>
</dbReference>
<organism evidence="7 8">
    <name type="scientific">Ornithorhynchus anatinus</name>
    <name type="common">Duckbill platypus</name>
    <dbReference type="NCBI Taxonomy" id="9258"/>
    <lineage>
        <taxon>Eukaryota</taxon>
        <taxon>Metazoa</taxon>
        <taxon>Chordata</taxon>
        <taxon>Craniata</taxon>
        <taxon>Vertebrata</taxon>
        <taxon>Euteleostomi</taxon>
        <taxon>Mammalia</taxon>
        <taxon>Monotremata</taxon>
        <taxon>Ornithorhynchidae</taxon>
        <taxon>Ornithorhynchus</taxon>
    </lineage>
</organism>
<accession>A0A6I8N7Z5</accession>
<feature type="domain" description="RING-type" evidence="6">
    <location>
        <begin position="6"/>
        <end position="39"/>
    </location>
</feature>
<keyword evidence="5" id="KW-0175">Coiled coil</keyword>
<evidence type="ECO:0000313" key="8">
    <source>
        <dbReference type="Proteomes" id="UP000002279"/>
    </source>
</evidence>
<sequence>MDWFHCNQCFCKDAAPFFVTNCGHIFCRKCVLEEKCAICGTACKHLVLSENLKPQVKMFFKSPKETALRYLSHVSQVWTFQKKQMDLLIAFYKDRLSKLELTVQETQQRVANQEKELAVLKKENGELKKFLSILKVRKKTTHSPINYPPLVP</sequence>
<dbReference type="GO" id="GO:0007131">
    <property type="term" value="P:reciprocal meiotic recombination"/>
    <property type="evidence" value="ECO:0007669"/>
    <property type="project" value="InterPro"/>
</dbReference>
<evidence type="ECO:0000256" key="1">
    <source>
        <dbReference type="ARBA" id="ARBA00022723"/>
    </source>
</evidence>
<proteinExistence type="predicted"/>
<dbReference type="Proteomes" id="UP000002279">
    <property type="component" value="Unplaced"/>
</dbReference>
<evidence type="ECO:0000256" key="2">
    <source>
        <dbReference type="ARBA" id="ARBA00022771"/>
    </source>
</evidence>
<dbReference type="PANTHER" id="PTHR22663">
    <property type="entry name" value="RING FINGER PROTEIN NARYA-RELATED"/>
    <property type="match status" value="1"/>
</dbReference>
<dbReference type="OMA" id="CNQCFTK"/>
<dbReference type="AlphaFoldDB" id="A0A6I8N7Z5"/>
<evidence type="ECO:0000256" key="4">
    <source>
        <dbReference type="ARBA" id="ARBA00023254"/>
    </source>
</evidence>
<dbReference type="GeneTree" id="ENSGT00740000115581"/>
<keyword evidence="1" id="KW-0479">Metal-binding</keyword>
<keyword evidence="3" id="KW-0862">Zinc</keyword>
<dbReference type="PROSITE" id="PS00518">
    <property type="entry name" value="ZF_RING_1"/>
    <property type="match status" value="1"/>
</dbReference>
<dbReference type="GO" id="GO:0008270">
    <property type="term" value="F:zinc ion binding"/>
    <property type="evidence" value="ECO:0007669"/>
    <property type="project" value="UniProtKB-KW"/>
</dbReference>